<reference evidence="2 3" key="1">
    <citation type="submission" date="2014-11" db="EMBL/GenBank/DDBJ databases">
        <title>Genome sequence of Flavihumibacter solisilvae 3-3.</title>
        <authorList>
            <person name="Zhou G."/>
            <person name="Li M."/>
            <person name="Wang G."/>
        </authorList>
    </citation>
    <scope>NUCLEOTIDE SEQUENCE [LARGE SCALE GENOMIC DNA]</scope>
    <source>
        <strain evidence="2 3">3-3</strain>
    </source>
</reference>
<name>A0A0C1INM0_9BACT</name>
<dbReference type="RefSeq" id="WP_039137478.1">
    <property type="nucleotide sequence ID" value="NZ_JSVC01000004.1"/>
</dbReference>
<protein>
    <submittedName>
        <fullName evidence="2">Uncharacterized protein</fullName>
    </submittedName>
</protein>
<feature type="signal peptide" evidence="1">
    <location>
        <begin position="1"/>
        <end position="20"/>
    </location>
</feature>
<keyword evidence="1" id="KW-0732">Signal</keyword>
<dbReference type="EMBL" id="JSVC01000004">
    <property type="protein sequence ID" value="KIC95840.1"/>
    <property type="molecule type" value="Genomic_DNA"/>
</dbReference>
<evidence type="ECO:0000313" key="2">
    <source>
        <dbReference type="EMBL" id="KIC95840.1"/>
    </source>
</evidence>
<accession>A0A0C1INM0</accession>
<dbReference type="Proteomes" id="UP000031408">
    <property type="component" value="Unassembled WGS sequence"/>
</dbReference>
<organism evidence="2 3">
    <name type="scientific">Flavihumibacter solisilvae</name>
    <dbReference type="NCBI Taxonomy" id="1349421"/>
    <lineage>
        <taxon>Bacteria</taxon>
        <taxon>Pseudomonadati</taxon>
        <taxon>Bacteroidota</taxon>
        <taxon>Chitinophagia</taxon>
        <taxon>Chitinophagales</taxon>
        <taxon>Chitinophagaceae</taxon>
        <taxon>Flavihumibacter</taxon>
    </lineage>
</organism>
<feature type="chain" id="PRO_5002133463" evidence="1">
    <location>
        <begin position="21"/>
        <end position="116"/>
    </location>
</feature>
<comment type="caution">
    <text evidence="2">The sequence shown here is derived from an EMBL/GenBank/DDBJ whole genome shotgun (WGS) entry which is preliminary data.</text>
</comment>
<sequence>MKIALSALVVIVAVVAAAFSEPASFTLQVKAESNEAFILQVENPAKKRLWLTIRHSGTGPVVDTMICSPVFRCRYIMSDVEDGNYEVSVTDGKFQASRNFELATKTIVRRDLVVKE</sequence>
<dbReference type="OrthoDB" id="955414at2"/>
<evidence type="ECO:0000256" key="1">
    <source>
        <dbReference type="SAM" id="SignalP"/>
    </source>
</evidence>
<dbReference type="STRING" id="1349421.OI18_04200"/>
<dbReference type="AlphaFoldDB" id="A0A0C1INM0"/>
<proteinExistence type="predicted"/>
<evidence type="ECO:0000313" key="3">
    <source>
        <dbReference type="Proteomes" id="UP000031408"/>
    </source>
</evidence>
<gene>
    <name evidence="2" type="ORF">OI18_04200</name>
</gene>
<keyword evidence="3" id="KW-1185">Reference proteome</keyword>